<reference evidence="14" key="1">
    <citation type="journal article" date="2012" name="MBio">
        <title>Comparative genome analysis of Trichophyton rubrum and related dermatophytes reveals candidate genes involved in infection.</title>
        <authorList>
            <person name="Martinez D.A."/>
            <person name="Oliver B.G."/>
            <person name="Graeser Y."/>
            <person name="Goldberg J.M."/>
            <person name="Li W."/>
            <person name="Martinez-Rossi N.M."/>
            <person name="Monod M."/>
            <person name="Shelest E."/>
            <person name="Barton R.C."/>
            <person name="Birch E."/>
            <person name="Brakhage A.A."/>
            <person name="Chen Z."/>
            <person name="Gurr S.J."/>
            <person name="Heiman D."/>
            <person name="Heitman J."/>
            <person name="Kosti I."/>
            <person name="Rossi A."/>
            <person name="Saif S."/>
            <person name="Samalova M."/>
            <person name="Saunders C.W."/>
            <person name="Shea T."/>
            <person name="Summerbell R.C."/>
            <person name="Xu J."/>
            <person name="Young S."/>
            <person name="Zeng Q."/>
            <person name="Birren B.W."/>
            <person name="Cuomo C.A."/>
            <person name="White T.C."/>
        </authorList>
    </citation>
    <scope>NUCLEOTIDE SEQUENCE [LARGE SCALE GENOMIC DNA]</scope>
    <source>
        <strain evidence="14">CBS 112818</strain>
    </source>
</reference>
<feature type="compositionally biased region" description="Polar residues" evidence="10">
    <location>
        <begin position="347"/>
        <end position="368"/>
    </location>
</feature>
<evidence type="ECO:0000256" key="4">
    <source>
        <dbReference type="ARBA" id="ARBA00022833"/>
    </source>
</evidence>
<feature type="region of interest" description="Disordered" evidence="10">
    <location>
        <begin position="453"/>
        <end position="507"/>
    </location>
</feature>
<evidence type="ECO:0000256" key="7">
    <source>
        <dbReference type="ARBA" id="ARBA00023163"/>
    </source>
</evidence>
<dbReference type="SUPFAM" id="SSF57716">
    <property type="entry name" value="Glucocorticoid receptor-like (DNA-binding domain)"/>
    <property type="match status" value="1"/>
</dbReference>
<dbReference type="SMART" id="SM00401">
    <property type="entry name" value="ZnF_GATA"/>
    <property type="match status" value="1"/>
</dbReference>
<dbReference type="AlphaFoldDB" id="F2RQY9"/>
<dbReference type="InterPro" id="IPR056998">
    <property type="entry name" value="Asd-4/GZF3_helical"/>
</dbReference>
<keyword evidence="8" id="KW-0539">Nucleus</keyword>
<evidence type="ECO:0000313" key="14">
    <source>
        <dbReference type="Proteomes" id="UP000009172"/>
    </source>
</evidence>
<dbReference type="GO" id="GO:0000978">
    <property type="term" value="F:RNA polymerase II cis-regulatory region sequence-specific DNA binding"/>
    <property type="evidence" value="ECO:0007669"/>
    <property type="project" value="TreeGrafter"/>
</dbReference>
<dbReference type="InterPro" id="IPR013088">
    <property type="entry name" value="Znf_NHR/GATA"/>
</dbReference>
<evidence type="ECO:0000256" key="11">
    <source>
        <dbReference type="SAM" id="Phobius"/>
    </source>
</evidence>
<keyword evidence="7" id="KW-0804">Transcription</keyword>
<keyword evidence="11" id="KW-1133">Transmembrane helix</keyword>
<evidence type="ECO:0000256" key="5">
    <source>
        <dbReference type="ARBA" id="ARBA00023015"/>
    </source>
</evidence>
<evidence type="ECO:0000313" key="13">
    <source>
        <dbReference type="EMBL" id="EGD93738.1"/>
    </source>
</evidence>
<organism evidence="13 14">
    <name type="scientific">Trichophyton tonsurans (strain CBS 112818)</name>
    <name type="common">Scalp ringworm fungus</name>
    <dbReference type="NCBI Taxonomy" id="647933"/>
    <lineage>
        <taxon>Eukaryota</taxon>
        <taxon>Fungi</taxon>
        <taxon>Dikarya</taxon>
        <taxon>Ascomycota</taxon>
        <taxon>Pezizomycotina</taxon>
        <taxon>Eurotiomycetes</taxon>
        <taxon>Eurotiomycetidae</taxon>
        <taxon>Onygenales</taxon>
        <taxon>Arthrodermataceae</taxon>
        <taxon>Trichophyton</taxon>
    </lineage>
</organism>
<evidence type="ECO:0000256" key="2">
    <source>
        <dbReference type="ARBA" id="ARBA00022723"/>
    </source>
</evidence>
<dbReference type="Pfam" id="PF00320">
    <property type="entry name" value="GATA"/>
    <property type="match status" value="1"/>
</dbReference>
<evidence type="ECO:0000256" key="6">
    <source>
        <dbReference type="ARBA" id="ARBA00023054"/>
    </source>
</evidence>
<accession>F2RQY9</accession>
<dbReference type="GO" id="GO:0008270">
    <property type="term" value="F:zinc ion binding"/>
    <property type="evidence" value="ECO:0007669"/>
    <property type="project" value="UniProtKB-KW"/>
</dbReference>
<proteinExistence type="predicted"/>
<feature type="non-terminal residue" evidence="13">
    <location>
        <position position="507"/>
    </location>
</feature>
<dbReference type="Pfam" id="PF25026">
    <property type="entry name" value="Asd-4"/>
    <property type="match status" value="1"/>
</dbReference>
<keyword evidence="5" id="KW-0805">Transcription regulation</keyword>
<feature type="compositionally biased region" description="Basic and acidic residues" evidence="10">
    <location>
        <begin position="453"/>
        <end position="469"/>
    </location>
</feature>
<feature type="compositionally biased region" description="Polar residues" evidence="10">
    <location>
        <begin position="381"/>
        <end position="404"/>
    </location>
</feature>
<evidence type="ECO:0000256" key="10">
    <source>
        <dbReference type="SAM" id="MobiDB-lite"/>
    </source>
</evidence>
<dbReference type="PRINTS" id="PR00619">
    <property type="entry name" value="GATAZNFINGER"/>
</dbReference>
<dbReference type="GO" id="GO:0005634">
    <property type="term" value="C:nucleus"/>
    <property type="evidence" value="ECO:0007669"/>
    <property type="project" value="UniProtKB-SubCell"/>
</dbReference>
<feature type="compositionally biased region" description="Polar residues" evidence="10">
    <location>
        <begin position="117"/>
        <end position="145"/>
    </location>
</feature>
<dbReference type="EMBL" id="GG698480">
    <property type="protein sequence ID" value="EGD93738.1"/>
    <property type="molecule type" value="Genomic_DNA"/>
</dbReference>
<dbReference type="OrthoDB" id="515401at2759"/>
<feature type="compositionally biased region" description="Polar residues" evidence="10">
    <location>
        <begin position="316"/>
        <end position="329"/>
    </location>
</feature>
<evidence type="ECO:0000256" key="9">
    <source>
        <dbReference type="PROSITE-ProRule" id="PRU00094"/>
    </source>
</evidence>
<protein>
    <submittedName>
        <fullName evidence="13">GATA transcription factor</fullName>
    </submittedName>
</protein>
<dbReference type="GO" id="GO:0000122">
    <property type="term" value="P:negative regulation of transcription by RNA polymerase II"/>
    <property type="evidence" value="ECO:0007669"/>
    <property type="project" value="TreeGrafter"/>
</dbReference>
<keyword evidence="6" id="KW-0175">Coiled coil</keyword>
<gene>
    <name evidence="13" type="ORF">TESG_08298</name>
</gene>
<dbReference type="Proteomes" id="UP000009172">
    <property type="component" value="Unassembled WGS sequence"/>
</dbReference>
<feature type="compositionally biased region" description="Basic and acidic residues" evidence="10">
    <location>
        <begin position="492"/>
        <end position="507"/>
    </location>
</feature>
<feature type="region of interest" description="Disordered" evidence="10">
    <location>
        <begin position="291"/>
        <end position="409"/>
    </location>
</feature>
<dbReference type="InterPro" id="IPR039355">
    <property type="entry name" value="Transcription_factor_GATA"/>
</dbReference>
<feature type="domain" description="GATA-type" evidence="12">
    <location>
        <begin position="253"/>
        <end position="300"/>
    </location>
</feature>
<feature type="transmembrane region" description="Helical" evidence="11">
    <location>
        <begin position="19"/>
        <end position="37"/>
    </location>
</feature>
<keyword evidence="11" id="KW-0812">Transmembrane</keyword>
<keyword evidence="2" id="KW-0479">Metal-binding</keyword>
<dbReference type="PANTHER" id="PTHR10071:SF338">
    <property type="entry name" value="GATA-TYPE DOMAIN-CONTAINING PROTEIN"/>
    <property type="match status" value="1"/>
</dbReference>
<dbReference type="PROSITE" id="PS50114">
    <property type="entry name" value="GATA_ZN_FINGER_2"/>
    <property type="match status" value="1"/>
</dbReference>
<dbReference type="HOGENOM" id="CLU_035349_2_0_1"/>
<evidence type="ECO:0000259" key="12">
    <source>
        <dbReference type="PROSITE" id="PS50114"/>
    </source>
</evidence>
<evidence type="ECO:0000256" key="1">
    <source>
        <dbReference type="ARBA" id="ARBA00004123"/>
    </source>
</evidence>
<dbReference type="GO" id="GO:0045944">
    <property type="term" value="P:positive regulation of transcription by RNA polymerase II"/>
    <property type="evidence" value="ECO:0007669"/>
    <property type="project" value="TreeGrafter"/>
</dbReference>
<keyword evidence="3 9" id="KW-0863">Zinc-finger</keyword>
<dbReference type="PANTHER" id="PTHR10071">
    <property type="entry name" value="TRANSCRIPTION FACTOR GATA FAMILY MEMBER"/>
    <property type="match status" value="1"/>
</dbReference>
<keyword evidence="4" id="KW-0862">Zinc</keyword>
<name>F2RQY9_TRIT1</name>
<feature type="region of interest" description="Disordered" evidence="10">
    <location>
        <begin position="103"/>
        <end position="168"/>
    </location>
</feature>
<evidence type="ECO:0000256" key="8">
    <source>
        <dbReference type="ARBA" id="ARBA00023242"/>
    </source>
</evidence>
<dbReference type="FunFam" id="3.30.50.10:FF:000007">
    <property type="entry name" value="Nitrogen regulatory AreA, N-terminal"/>
    <property type="match status" value="1"/>
</dbReference>
<keyword evidence="11" id="KW-0472">Membrane</keyword>
<dbReference type="InterPro" id="IPR000679">
    <property type="entry name" value="Znf_GATA"/>
</dbReference>
<comment type="subcellular location">
    <subcellularLocation>
        <location evidence="1">Nucleus</location>
    </subcellularLocation>
</comment>
<dbReference type="GO" id="GO:0000981">
    <property type="term" value="F:DNA-binding transcription factor activity, RNA polymerase II-specific"/>
    <property type="evidence" value="ECO:0007669"/>
    <property type="project" value="TreeGrafter"/>
</dbReference>
<keyword evidence="14" id="KW-1185">Reference proteome</keyword>
<evidence type="ECO:0000256" key="3">
    <source>
        <dbReference type="ARBA" id="ARBA00022771"/>
    </source>
</evidence>
<dbReference type="Gene3D" id="3.30.50.10">
    <property type="entry name" value="Erythroid Transcription Factor GATA-1, subunit A"/>
    <property type="match status" value="1"/>
</dbReference>
<sequence length="507" mass="54933">MTNQLIGPDNNFFLSRLRFIFLVFLVQLALLHLPAIFNHHQNSPFISHFLSLSFVPGPSHPYPSFFSLSLPRLRPPVPQYTSFTTASAVAPLSLGTSAIDPALRSSSSQVRDVPAFTSPQEGDGSSSMKFEAAESSTAYHNSSSTAPPPNSFPATTTAPAEYPETSTAEYAPSATGLSALASAASDQTSYIRRAYDNAETSNGNHNASQSVNYATSAPTATNGGQGSTTPFAPIFIMATALANQGHVQLQSVCQNCGTSKTPLWRRDEMGSVLCNACGLFLKLHGRPRPMNLKTDVIKSRNRVKTSGQGPKRKANSDTNNQLTPRSDGTTPYGYARASRKLSPGRSDGSNSPVSRTDTPNFHGSTSIPPHNMFDNVGLSDPNFNPSGNFASLQLQHPSPGSTSSNERHLEGPQTYENLVAANTSLKTRVNELELINDLFQDSESRLRQSLKEAQKREEELKRRISELEGRLSGQEQAQSKDEPAEPQTKRCRLSDSPEKVEVDNKSS</sequence>
<feature type="compositionally biased region" description="Low complexity" evidence="10">
    <location>
        <begin position="153"/>
        <end position="168"/>
    </location>
</feature>
<dbReference type="PROSITE" id="PS00344">
    <property type="entry name" value="GATA_ZN_FINGER_1"/>
    <property type="match status" value="1"/>
</dbReference>
<dbReference type="CDD" id="cd00202">
    <property type="entry name" value="ZnF_GATA"/>
    <property type="match status" value="1"/>
</dbReference>